<evidence type="ECO:0000256" key="4">
    <source>
        <dbReference type="PROSITE-ProRule" id="PRU00782"/>
    </source>
</evidence>
<feature type="non-terminal residue" evidence="6">
    <location>
        <position position="150"/>
    </location>
</feature>
<keyword evidence="4" id="KW-0518">Myosin</keyword>
<dbReference type="GO" id="GO:0016020">
    <property type="term" value="C:membrane"/>
    <property type="evidence" value="ECO:0007669"/>
    <property type="project" value="TreeGrafter"/>
</dbReference>
<accession>A0A1B6FZI6</accession>
<dbReference type="GO" id="GO:0007015">
    <property type="term" value="P:actin filament organization"/>
    <property type="evidence" value="ECO:0007669"/>
    <property type="project" value="TreeGrafter"/>
</dbReference>
<sequence length="150" mass="16783">SSLESCREEGIDCDIDIDYVDNVPCIDLISSLQTGLLSMLDVECSLRGTPESYVSKIKSQHRNNEKLFEPMLENANLARMFGIEHFAANVVYDTQDFLDTNRDTLPDDLVVVFSKVNCSFGFATLLFSSELKALSAMNSIHDSNNYQKLA</sequence>
<dbReference type="GO" id="GO:0005524">
    <property type="term" value="F:ATP binding"/>
    <property type="evidence" value="ECO:0007669"/>
    <property type="project" value="UniProtKB-KW"/>
</dbReference>
<reference evidence="6" key="1">
    <citation type="submission" date="2015-11" db="EMBL/GenBank/DDBJ databases">
        <title>De novo transcriptome assembly of four potential Pierce s Disease insect vectors from Arizona vineyards.</title>
        <authorList>
            <person name="Tassone E.E."/>
        </authorList>
    </citation>
    <scope>NUCLEOTIDE SEQUENCE</scope>
</reference>
<feature type="domain" description="Myosin motor" evidence="5">
    <location>
        <begin position="1"/>
        <end position="150"/>
    </location>
</feature>
<dbReference type="GO" id="GO:0016459">
    <property type="term" value="C:myosin complex"/>
    <property type="evidence" value="ECO:0007669"/>
    <property type="project" value="UniProtKB-KW"/>
</dbReference>
<keyword evidence="1" id="KW-0547">Nucleotide-binding</keyword>
<dbReference type="InterPro" id="IPR027417">
    <property type="entry name" value="P-loop_NTPase"/>
</dbReference>
<dbReference type="GO" id="GO:0051015">
    <property type="term" value="F:actin filament binding"/>
    <property type="evidence" value="ECO:0007669"/>
    <property type="project" value="TreeGrafter"/>
</dbReference>
<dbReference type="SUPFAM" id="SSF52540">
    <property type="entry name" value="P-loop containing nucleoside triphosphate hydrolases"/>
    <property type="match status" value="1"/>
</dbReference>
<evidence type="ECO:0000256" key="3">
    <source>
        <dbReference type="ARBA" id="ARBA00023203"/>
    </source>
</evidence>
<dbReference type="EMBL" id="GECZ01014183">
    <property type="protein sequence ID" value="JAS55586.1"/>
    <property type="molecule type" value="Transcribed_RNA"/>
</dbReference>
<dbReference type="Gene3D" id="1.20.58.530">
    <property type="match status" value="1"/>
</dbReference>
<evidence type="ECO:0000259" key="5">
    <source>
        <dbReference type="PROSITE" id="PS51456"/>
    </source>
</evidence>
<protein>
    <recommendedName>
        <fullName evidence="5">Myosin motor domain-containing protein</fullName>
    </recommendedName>
</protein>
<evidence type="ECO:0000256" key="2">
    <source>
        <dbReference type="ARBA" id="ARBA00022840"/>
    </source>
</evidence>
<dbReference type="GO" id="GO:0003774">
    <property type="term" value="F:cytoskeletal motor activity"/>
    <property type="evidence" value="ECO:0007669"/>
    <property type="project" value="InterPro"/>
</dbReference>
<comment type="similarity">
    <text evidence="4">Belongs to the TRAFAC class myosin-kinesin ATPase superfamily. Myosin family.</text>
</comment>
<proteinExistence type="inferred from homology"/>
<dbReference type="AlphaFoldDB" id="A0A1B6FZI6"/>
<comment type="caution">
    <text evidence="4">Lacks conserved residue(s) required for the propagation of feature annotation.</text>
</comment>
<dbReference type="PANTHER" id="PTHR13140">
    <property type="entry name" value="MYOSIN"/>
    <property type="match status" value="1"/>
</dbReference>
<evidence type="ECO:0000313" key="6">
    <source>
        <dbReference type="EMBL" id="JAS55586.1"/>
    </source>
</evidence>
<organism evidence="6">
    <name type="scientific">Cuerna arida</name>
    <dbReference type="NCBI Taxonomy" id="1464854"/>
    <lineage>
        <taxon>Eukaryota</taxon>
        <taxon>Metazoa</taxon>
        <taxon>Ecdysozoa</taxon>
        <taxon>Arthropoda</taxon>
        <taxon>Hexapoda</taxon>
        <taxon>Insecta</taxon>
        <taxon>Pterygota</taxon>
        <taxon>Neoptera</taxon>
        <taxon>Paraneoptera</taxon>
        <taxon>Hemiptera</taxon>
        <taxon>Auchenorrhyncha</taxon>
        <taxon>Membracoidea</taxon>
        <taxon>Cicadellidae</taxon>
        <taxon>Cicadellinae</taxon>
        <taxon>Proconiini</taxon>
        <taxon>Cuerna</taxon>
    </lineage>
</organism>
<keyword evidence="4" id="KW-0505">Motor protein</keyword>
<gene>
    <name evidence="6" type="ORF">g.6331</name>
</gene>
<keyword evidence="3 4" id="KW-0009">Actin-binding</keyword>
<feature type="non-terminal residue" evidence="6">
    <location>
        <position position="1"/>
    </location>
</feature>
<dbReference type="Pfam" id="PF00063">
    <property type="entry name" value="Myosin_head"/>
    <property type="match status" value="1"/>
</dbReference>
<keyword evidence="2" id="KW-0067">ATP-binding</keyword>
<dbReference type="PROSITE" id="PS51456">
    <property type="entry name" value="MYOSIN_MOTOR"/>
    <property type="match status" value="1"/>
</dbReference>
<dbReference type="InterPro" id="IPR001609">
    <property type="entry name" value="Myosin_head_motor_dom-like"/>
</dbReference>
<dbReference type="PANTHER" id="PTHR13140:SF498">
    <property type="entry name" value="DACHS, ISOFORM E"/>
    <property type="match status" value="1"/>
</dbReference>
<name>A0A1B6FZI6_9HEMI</name>
<dbReference type="GO" id="GO:0005737">
    <property type="term" value="C:cytoplasm"/>
    <property type="evidence" value="ECO:0007669"/>
    <property type="project" value="TreeGrafter"/>
</dbReference>
<evidence type="ECO:0000256" key="1">
    <source>
        <dbReference type="ARBA" id="ARBA00022741"/>
    </source>
</evidence>